<reference evidence="1" key="1">
    <citation type="submission" date="2019-10" db="EMBL/GenBank/DDBJ databases">
        <authorList>
            <consortium name="DOE Joint Genome Institute"/>
            <person name="Kuo A."/>
            <person name="Miyauchi S."/>
            <person name="Kiss E."/>
            <person name="Drula E."/>
            <person name="Kohler A."/>
            <person name="Sanchez-Garcia M."/>
            <person name="Andreopoulos B."/>
            <person name="Barry K.W."/>
            <person name="Bonito G."/>
            <person name="Buee M."/>
            <person name="Carver A."/>
            <person name="Chen C."/>
            <person name="Cichocki N."/>
            <person name="Clum A."/>
            <person name="Culley D."/>
            <person name="Crous P.W."/>
            <person name="Fauchery L."/>
            <person name="Girlanda M."/>
            <person name="Hayes R."/>
            <person name="Keri Z."/>
            <person name="Labutti K."/>
            <person name="Lipzen A."/>
            <person name="Lombard V."/>
            <person name="Magnuson J."/>
            <person name="Maillard F."/>
            <person name="Morin E."/>
            <person name="Murat C."/>
            <person name="Nolan M."/>
            <person name="Ohm R."/>
            <person name="Pangilinan J."/>
            <person name="Pereira M."/>
            <person name="Perotto S."/>
            <person name="Peter M."/>
            <person name="Riley R."/>
            <person name="Sitrit Y."/>
            <person name="Stielow B."/>
            <person name="Szollosi G."/>
            <person name="Zifcakova L."/>
            <person name="Stursova M."/>
            <person name="Spatafora J.W."/>
            <person name="Tedersoo L."/>
            <person name="Vaario L.-M."/>
            <person name="Yamada A."/>
            <person name="Yan M."/>
            <person name="Wang P."/>
            <person name="Xu J."/>
            <person name="Bruns T."/>
            <person name="Baldrian P."/>
            <person name="Vilgalys R."/>
            <person name="Henrissat B."/>
            <person name="Grigoriev I.V."/>
            <person name="Hibbett D."/>
            <person name="Nagy L.G."/>
            <person name="Martin F.M."/>
        </authorList>
    </citation>
    <scope>NUCLEOTIDE SEQUENCE</scope>
    <source>
        <strain evidence="1">P2</strain>
    </source>
</reference>
<comment type="caution">
    <text evidence="1">The sequence shown here is derived from an EMBL/GenBank/DDBJ whole genome shotgun (WGS) entry which is preliminary data.</text>
</comment>
<dbReference type="Proteomes" id="UP000886501">
    <property type="component" value="Unassembled WGS sequence"/>
</dbReference>
<accession>A0ACB6YX77</accession>
<dbReference type="EMBL" id="MU118736">
    <property type="protein sequence ID" value="KAF9642054.1"/>
    <property type="molecule type" value="Genomic_DNA"/>
</dbReference>
<organism evidence="1 2">
    <name type="scientific">Thelephora ganbajun</name>
    <name type="common">Ganba fungus</name>
    <dbReference type="NCBI Taxonomy" id="370292"/>
    <lineage>
        <taxon>Eukaryota</taxon>
        <taxon>Fungi</taxon>
        <taxon>Dikarya</taxon>
        <taxon>Basidiomycota</taxon>
        <taxon>Agaricomycotina</taxon>
        <taxon>Agaricomycetes</taxon>
        <taxon>Thelephorales</taxon>
        <taxon>Thelephoraceae</taxon>
        <taxon>Thelephora</taxon>
    </lineage>
</organism>
<proteinExistence type="predicted"/>
<gene>
    <name evidence="1" type="ORF">BDM02DRAFT_3194008</name>
</gene>
<evidence type="ECO:0000313" key="2">
    <source>
        <dbReference type="Proteomes" id="UP000886501"/>
    </source>
</evidence>
<protein>
    <submittedName>
        <fullName evidence="1">Uncharacterized protein</fullName>
    </submittedName>
</protein>
<reference evidence="1" key="2">
    <citation type="journal article" date="2020" name="Nat. Commun.">
        <title>Large-scale genome sequencing of mycorrhizal fungi provides insights into the early evolution of symbiotic traits.</title>
        <authorList>
            <person name="Miyauchi S."/>
            <person name="Kiss E."/>
            <person name="Kuo A."/>
            <person name="Drula E."/>
            <person name="Kohler A."/>
            <person name="Sanchez-Garcia M."/>
            <person name="Morin E."/>
            <person name="Andreopoulos B."/>
            <person name="Barry K.W."/>
            <person name="Bonito G."/>
            <person name="Buee M."/>
            <person name="Carver A."/>
            <person name="Chen C."/>
            <person name="Cichocki N."/>
            <person name="Clum A."/>
            <person name="Culley D."/>
            <person name="Crous P.W."/>
            <person name="Fauchery L."/>
            <person name="Girlanda M."/>
            <person name="Hayes R.D."/>
            <person name="Keri Z."/>
            <person name="LaButti K."/>
            <person name="Lipzen A."/>
            <person name="Lombard V."/>
            <person name="Magnuson J."/>
            <person name="Maillard F."/>
            <person name="Murat C."/>
            <person name="Nolan M."/>
            <person name="Ohm R.A."/>
            <person name="Pangilinan J."/>
            <person name="Pereira M.F."/>
            <person name="Perotto S."/>
            <person name="Peter M."/>
            <person name="Pfister S."/>
            <person name="Riley R."/>
            <person name="Sitrit Y."/>
            <person name="Stielow J.B."/>
            <person name="Szollosi G."/>
            <person name="Zifcakova L."/>
            <person name="Stursova M."/>
            <person name="Spatafora J.W."/>
            <person name="Tedersoo L."/>
            <person name="Vaario L.M."/>
            <person name="Yamada A."/>
            <person name="Yan M."/>
            <person name="Wang P."/>
            <person name="Xu J."/>
            <person name="Bruns T."/>
            <person name="Baldrian P."/>
            <person name="Vilgalys R."/>
            <person name="Dunand C."/>
            <person name="Henrissat B."/>
            <person name="Grigoriev I.V."/>
            <person name="Hibbett D."/>
            <person name="Nagy L.G."/>
            <person name="Martin F.M."/>
        </authorList>
    </citation>
    <scope>NUCLEOTIDE SEQUENCE</scope>
    <source>
        <strain evidence="1">P2</strain>
    </source>
</reference>
<keyword evidence="2" id="KW-1185">Reference proteome</keyword>
<name>A0ACB6YX77_THEGA</name>
<evidence type="ECO:0000313" key="1">
    <source>
        <dbReference type="EMBL" id="KAF9642054.1"/>
    </source>
</evidence>
<sequence length="209" mass="23470">MYDDESVLFQLVERGLINFPSSDDVAIGSIVRYTAVMGEHLWSLLEHQQAMIDQVERRFYKAMSDNHVLSEKIIRLETRLDRMSANYSPVVDDQGPPSVIECFNSLVGSLINTVAELRGTSSRVDVCTERPKSGAVSMIADPVVPRSAWVGLFVDVPLVSIEGRKCRQRERLQRAQEVKASKHSETPPVDAILETIKVIPSEVSLYLQR</sequence>